<evidence type="ECO:0000256" key="4">
    <source>
        <dbReference type="ARBA" id="ARBA00022837"/>
    </source>
</evidence>
<gene>
    <name evidence="7" type="ORF">OESDEN_08545</name>
</gene>
<dbReference type="Gene3D" id="2.120.10.100">
    <property type="entry name" value="Apyrase"/>
    <property type="match status" value="2"/>
</dbReference>
<evidence type="ECO:0000256" key="3">
    <source>
        <dbReference type="ARBA" id="ARBA00022801"/>
    </source>
</evidence>
<feature type="binding site" evidence="6">
    <location>
        <position position="57"/>
    </location>
    <ligand>
        <name>Ca(2+)</name>
        <dbReference type="ChEBI" id="CHEBI:29108"/>
    </ligand>
</feature>
<proteinExistence type="inferred from homology"/>
<dbReference type="PANTHER" id="PTHR13023:SF3">
    <property type="entry name" value="SOLUBLE CALCIUM-ACTIVATED NUCLEOTIDASE 1"/>
    <property type="match status" value="1"/>
</dbReference>
<comment type="cofactor">
    <cofactor evidence="1 6">
        <name>Ca(2+)</name>
        <dbReference type="ChEBI" id="CHEBI:29108"/>
    </cofactor>
</comment>
<sequence>MDGDSKGEGYQWRAVTRNGTLSLNSERTMATITWDLRSDVDIMSGFSYKGRGMELSDLVEYNGRILAPDDKTGIIFEIRDNKQVRDSSGAIVDEDQLWIKVITPKGEVTSVNWKDVYLRIQEFAGFPPPGYMKHEAVQWSSFHDRWFFLPRMASRTMFDEKTNEKR</sequence>
<evidence type="ECO:0000256" key="5">
    <source>
        <dbReference type="ARBA" id="ARBA00025738"/>
    </source>
</evidence>
<feature type="binding site" evidence="6">
    <location>
        <position position="56"/>
    </location>
    <ligand>
        <name>Ca(2+)</name>
        <dbReference type="ChEBI" id="CHEBI:29108"/>
    </ligand>
</feature>
<dbReference type="GO" id="GO:0005509">
    <property type="term" value="F:calcium ion binding"/>
    <property type="evidence" value="ECO:0007669"/>
    <property type="project" value="InterPro"/>
</dbReference>
<dbReference type="PANTHER" id="PTHR13023">
    <property type="entry name" value="APYRASE"/>
    <property type="match status" value="1"/>
</dbReference>
<dbReference type="AlphaFoldDB" id="A0A0B1T2Y3"/>
<dbReference type="Pfam" id="PF06079">
    <property type="entry name" value="Apyrase"/>
    <property type="match status" value="1"/>
</dbReference>
<organism evidence="7 8">
    <name type="scientific">Oesophagostomum dentatum</name>
    <name type="common">Nodular worm</name>
    <dbReference type="NCBI Taxonomy" id="61180"/>
    <lineage>
        <taxon>Eukaryota</taxon>
        <taxon>Metazoa</taxon>
        <taxon>Ecdysozoa</taxon>
        <taxon>Nematoda</taxon>
        <taxon>Chromadorea</taxon>
        <taxon>Rhabditida</taxon>
        <taxon>Rhabditina</taxon>
        <taxon>Rhabditomorpha</taxon>
        <taxon>Strongyloidea</taxon>
        <taxon>Strongylidae</taxon>
        <taxon>Oesophagostomum</taxon>
    </lineage>
</organism>
<feature type="binding site" evidence="6">
    <location>
        <position position="135"/>
    </location>
    <ligand>
        <name>Ca(2+)</name>
        <dbReference type="ChEBI" id="CHEBI:29108"/>
    </ligand>
</feature>
<reference evidence="7 8" key="1">
    <citation type="submission" date="2014-03" db="EMBL/GenBank/DDBJ databases">
        <title>Draft genome of the hookworm Oesophagostomum dentatum.</title>
        <authorList>
            <person name="Mitreva M."/>
        </authorList>
    </citation>
    <scope>NUCLEOTIDE SEQUENCE [LARGE SCALE GENOMIC DNA]</scope>
    <source>
        <strain evidence="7 8">OD-Hann</strain>
    </source>
</reference>
<dbReference type="Proteomes" id="UP000053660">
    <property type="component" value="Unassembled WGS sequence"/>
</dbReference>
<keyword evidence="3" id="KW-0378">Hydrolase</keyword>
<keyword evidence="8" id="KW-1185">Reference proteome</keyword>
<keyword evidence="4 6" id="KW-0106">Calcium</keyword>
<comment type="similarity">
    <text evidence="5">Belongs to the apyrase family.</text>
</comment>
<evidence type="ECO:0000256" key="2">
    <source>
        <dbReference type="ARBA" id="ARBA00022723"/>
    </source>
</evidence>
<dbReference type="GO" id="GO:0045134">
    <property type="term" value="F:UDP phosphatase activity"/>
    <property type="evidence" value="ECO:0007669"/>
    <property type="project" value="TreeGrafter"/>
</dbReference>
<dbReference type="GO" id="GO:0004382">
    <property type="term" value="F:GDP phosphatase activity"/>
    <property type="evidence" value="ECO:0007669"/>
    <property type="project" value="TreeGrafter"/>
</dbReference>
<dbReference type="InterPro" id="IPR009283">
    <property type="entry name" value="Apyrase"/>
</dbReference>
<evidence type="ECO:0000256" key="6">
    <source>
        <dbReference type="PIRSR" id="PIRSR609283-1"/>
    </source>
</evidence>
<evidence type="ECO:0000313" key="7">
    <source>
        <dbReference type="EMBL" id="KHJ91589.1"/>
    </source>
</evidence>
<keyword evidence="2 6" id="KW-0479">Metal-binding</keyword>
<dbReference type="SUPFAM" id="SSF101887">
    <property type="entry name" value="Apyrase"/>
    <property type="match status" value="1"/>
</dbReference>
<dbReference type="EMBL" id="KN551941">
    <property type="protein sequence ID" value="KHJ91589.1"/>
    <property type="molecule type" value="Genomic_DNA"/>
</dbReference>
<protein>
    <submittedName>
        <fullName evidence="7">Apyrase</fullName>
    </submittedName>
</protein>
<evidence type="ECO:0000256" key="1">
    <source>
        <dbReference type="ARBA" id="ARBA00001913"/>
    </source>
</evidence>
<accession>A0A0B1T2Y3</accession>
<evidence type="ECO:0000313" key="8">
    <source>
        <dbReference type="Proteomes" id="UP000053660"/>
    </source>
</evidence>
<dbReference type="OrthoDB" id="25028at2759"/>
<dbReference type="GO" id="GO:0030166">
    <property type="term" value="P:proteoglycan biosynthetic process"/>
    <property type="evidence" value="ECO:0007669"/>
    <property type="project" value="TreeGrafter"/>
</dbReference>
<dbReference type="InterPro" id="IPR036258">
    <property type="entry name" value="Apyrase_sf"/>
</dbReference>
<name>A0A0B1T2Y3_OESDE</name>